<dbReference type="FunFam" id="3.30.1370.10:FF:000016">
    <property type="entry name" value="Putative splicing factor 1"/>
    <property type="match status" value="1"/>
</dbReference>
<dbReference type="GO" id="GO:0005681">
    <property type="term" value="C:spliceosomal complex"/>
    <property type="evidence" value="ECO:0007669"/>
    <property type="project" value="UniProtKB-KW"/>
</dbReference>
<keyword evidence="8 17" id="KW-0863">Zinc-finger</keyword>
<keyword evidence="15 19" id="KW-0539">Nucleus</keyword>
<dbReference type="PROSITE" id="PS50084">
    <property type="entry name" value="KH_TYPE_1"/>
    <property type="match status" value="1"/>
</dbReference>
<evidence type="ECO:0000256" key="11">
    <source>
        <dbReference type="ARBA" id="ARBA00022990"/>
    </source>
</evidence>
<dbReference type="InterPro" id="IPR036612">
    <property type="entry name" value="KH_dom_type_1_sf"/>
</dbReference>
<dbReference type="CDD" id="cd22382">
    <property type="entry name" value="KH-I_SF1"/>
    <property type="match status" value="1"/>
</dbReference>
<evidence type="ECO:0000256" key="13">
    <source>
        <dbReference type="ARBA" id="ARBA00023163"/>
    </source>
</evidence>
<keyword evidence="6 19" id="KW-0479">Metal-binding</keyword>
<dbReference type="GO" id="GO:0003729">
    <property type="term" value="F:mRNA binding"/>
    <property type="evidence" value="ECO:0007669"/>
    <property type="project" value="TreeGrafter"/>
</dbReference>
<evidence type="ECO:0000256" key="7">
    <source>
        <dbReference type="ARBA" id="ARBA00022728"/>
    </source>
</evidence>
<feature type="region of interest" description="Disordered" evidence="20">
    <location>
        <begin position="19"/>
        <end position="95"/>
    </location>
</feature>
<dbReference type="InterPro" id="IPR036875">
    <property type="entry name" value="Znf_CCHC_sf"/>
</dbReference>
<dbReference type="AlphaFoldDB" id="A0A9W9YSM3"/>
<evidence type="ECO:0000313" key="22">
    <source>
        <dbReference type="EMBL" id="KAJ7361804.1"/>
    </source>
</evidence>
<dbReference type="Pfam" id="PF00098">
    <property type="entry name" value="zf-CCHC"/>
    <property type="match status" value="1"/>
</dbReference>
<keyword evidence="4" id="KW-0597">Phosphoprotein</keyword>
<keyword evidence="23" id="KW-1185">Reference proteome</keyword>
<evidence type="ECO:0000256" key="2">
    <source>
        <dbReference type="ARBA" id="ARBA00010382"/>
    </source>
</evidence>
<dbReference type="Gene3D" id="4.10.60.10">
    <property type="entry name" value="Zinc finger, CCHC-type"/>
    <property type="match status" value="1"/>
</dbReference>
<dbReference type="Pfam" id="PF16275">
    <property type="entry name" value="SF1-HH"/>
    <property type="match status" value="1"/>
</dbReference>
<organism evidence="22 23">
    <name type="scientific">Desmophyllum pertusum</name>
    <dbReference type="NCBI Taxonomy" id="174260"/>
    <lineage>
        <taxon>Eukaryota</taxon>
        <taxon>Metazoa</taxon>
        <taxon>Cnidaria</taxon>
        <taxon>Anthozoa</taxon>
        <taxon>Hexacorallia</taxon>
        <taxon>Scleractinia</taxon>
        <taxon>Caryophylliina</taxon>
        <taxon>Caryophylliidae</taxon>
        <taxon>Desmophyllum</taxon>
    </lineage>
</organism>
<keyword evidence="13" id="KW-0804">Transcription</keyword>
<evidence type="ECO:0000256" key="10">
    <source>
        <dbReference type="ARBA" id="ARBA00022884"/>
    </source>
</evidence>
<dbReference type="Gene3D" id="6.10.140.1790">
    <property type="match status" value="1"/>
</dbReference>
<dbReference type="PANTHER" id="PTHR11208:SF45">
    <property type="entry name" value="SPLICING FACTOR 1"/>
    <property type="match status" value="1"/>
</dbReference>
<keyword evidence="9 19" id="KW-0862">Zinc</keyword>
<dbReference type="InterPro" id="IPR032570">
    <property type="entry name" value="SF1-HH"/>
</dbReference>
<sequence length="455" mass="50795">MNVTQRVLQLRVRVDGQTTGFCESTDNSTDNSTDATDDEATDYAPIHPGFKRDAGGYSVDFGGAAAERKKKRKSRWGTEEKRTFIPGMPTTMPPNLSPDQQQAYIAQLKIEEITRMLRTGELGIPDNPDERSPSPEPIYNSEGKRLNTREFRIRKKLEEERHVLIQEAMILNDDYKPPADYKPPIIKIQDKIMIPQDNHPEVNFIGLLIGPRGNTLKKMEKESCAKIMIRGKGSIKEGKIHNGRKDGQPNPGEDEALHALVTGPTEQSVVKAVAMIREILRQGIDAPEGQNDLKRMQLRELAALNGTLRDDEILRCRNCGSVEHRHWECPEQKNVTNNVLCTRCGGAGHLATDCIQTDLPPMPIVQVDKAKMDSEYMSLMAELGEGPIPVAEPRPPPPPVEQNRQIITERERPPPPPRHIPASLPPPPMQNTNHDRPPSSAPPPWAAQAHLVLSH</sequence>
<dbReference type="SUPFAM" id="SSF57756">
    <property type="entry name" value="Retrovirus zinc finger-like domains"/>
    <property type="match status" value="1"/>
</dbReference>
<feature type="region of interest" description="Disordered" evidence="20">
    <location>
        <begin position="387"/>
        <end position="455"/>
    </location>
</feature>
<dbReference type="Gene3D" id="3.30.1370.10">
    <property type="entry name" value="K Homology domain, type 1"/>
    <property type="match status" value="1"/>
</dbReference>
<evidence type="ECO:0000256" key="17">
    <source>
        <dbReference type="PROSITE-ProRule" id="PRU00047"/>
    </source>
</evidence>
<reference evidence="22" key="1">
    <citation type="submission" date="2023-01" db="EMBL/GenBank/DDBJ databases">
        <title>Genome assembly of the deep-sea coral Lophelia pertusa.</title>
        <authorList>
            <person name="Herrera S."/>
            <person name="Cordes E."/>
        </authorList>
    </citation>
    <scope>NUCLEOTIDE SEQUENCE</scope>
    <source>
        <strain evidence="22">USNM1676648</strain>
        <tissue evidence="22">Polyp</tissue>
    </source>
</reference>
<comment type="function">
    <text evidence="19">Necessary for the splicing of pre-mRNA. Has a role in the recognition of the branch site (5'-UACUAAC-3'), the pyrimidine tract and the 3'-splice site at the 3'-end of introns.</text>
</comment>
<keyword evidence="10 18" id="KW-0694">RNA-binding</keyword>
<dbReference type="InterPro" id="IPR047086">
    <property type="entry name" value="SF1-HH_sf"/>
</dbReference>
<evidence type="ECO:0000256" key="3">
    <source>
        <dbReference type="ARBA" id="ARBA00022491"/>
    </source>
</evidence>
<dbReference type="SMART" id="SM00322">
    <property type="entry name" value="KH"/>
    <property type="match status" value="1"/>
</dbReference>
<evidence type="ECO:0000256" key="5">
    <source>
        <dbReference type="ARBA" id="ARBA00022664"/>
    </source>
</evidence>
<dbReference type="GO" id="GO:0005654">
    <property type="term" value="C:nucleoplasm"/>
    <property type="evidence" value="ECO:0007669"/>
    <property type="project" value="UniProtKB-ARBA"/>
</dbReference>
<dbReference type="Pfam" id="PF22675">
    <property type="entry name" value="KH-I_KHDC4-BBP"/>
    <property type="match status" value="1"/>
</dbReference>
<dbReference type="OrthoDB" id="10021397at2759"/>
<dbReference type="GO" id="GO:0048024">
    <property type="term" value="P:regulation of mRNA splicing, via spliceosome"/>
    <property type="evidence" value="ECO:0007669"/>
    <property type="project" value="TreeGrafter"/>
</dbReference>
<evidence type="ECO:0000259" key="21">
    <source>
        <dbReference type="PROSITE" id="PS50158"/>
    </source>
</evidence>
<evidence type="ECO:0000256" key="19">
    <source>
        <dbReference type="RuleBase" id="RU367126"/>
    </source>
</evidence>
<evidence type="ECO:0000313" key="23">
    <source>
        <dbReference type="Proteomes" id="UP001163046"/>
    </source>
</evidence>
<dbReference type="GO" id="GO:0000398">
    <property type="term" value="P:mRNA splicing, via spliceosome"/>
    <property type="evidence" value="ECO:0007669"/>
    <property type="project" value="UniProtKB-UniRule"/>
</dbReference>
<evidence type="ECO:0000256" key="15">
    <source>
        <dbReference type="ARBA" id="ARBA00023242"/>
    </source>
</evidence>
<dbReference type="PROSITE" id="PS50158">
    <property type="entry name" value="ZF_CCHC"/>
    <property type="match status" value="1"/>
</dbReference>
<dbReference type="GO" id="GO:0008270">
    <property type="term" value="F:zinc ion binding"/>
    <property type="evidence" value="ECO:0007669"/>
    <property type="project" value="UniProtKB-UniRule"/>
</dbReference>
<keyword evidence="11" id="KW-0007">Acetylation</keyword>
<evidence type="ECO:0000256" key="12">
    <source>
        <dbReference type="ARBA" id="ARBA00023015"/>
    </source>
</evidence>
<evidence type="ECO:0000256" key="18">
    <source>
        <dbReference type="PROSITE-ProRule" id="PRU00117"/>
    </source>
</evidence>
<dbReference type="SMART" id="SM00343">
    <property type="entry name" value="ZnF_C2HC"/>
    <property type="match status" value="2"/>
</dbReference>
<evidence type="ECO:0000256" key="6">
    <source>
        <dbReference type="ARBA" id="ARBA00022723"/>
    </source>
</evidence>
<feature type="compositionally biased region" description="Pro residues" evidence="20">
    <location>
        <begin position="414"/>
        <end position="429"/>
    </location>
</feature>
<protein>
    <recommendedName>
        <fullName evidence="19">Branchpoint-bridging protein</fullName>
    </recommendedName>
</protein>
<dbReference type="PANTHER" id="PTHR11208">
    <property type="entry name" value="RNA-BINDING PROTEIN RELATED"/>
    <property type="match status" value="1"/>
</dbReference>
<evidence type="ECO:0000256" key="9">
    <source>
        <dbReference type="ARBA" id="ARBA00022833"/>
    </source>
</evidence>
<dbReference type="SUPFAM" id="SSF54791">
    <property type="entry name" value="Eukaryotic type KH-domain (KH-domain type I)"/>
    <property type="match status" value="1"/>
</dbReference>
<dbReference type="GO" id="GO:0045131">
    <property type="term" value="F:pre-mRNA branch point binding"/>
    <property type="evidence" value="ECO:0007669"/>
    <property type="project" value="UniProtKB-UniRule"/>
</dbReference>
<keyword evidence="14 19" id="KW-0508">mRNA splicing</keyword>
<evidence type="ECO:0000256" key="4">
    <source>
        <dbReference type="ARBA" id="ARBA00022553"/>
    </source>
</evidence>
<dbReference type="InterPro" id="IPR045071">
    <property type="entry name" value="BBP-like"/>
</dbReference>
<feature type="compositionally biased region" description="Low complexity" evidence="20">
    <location>
        <begin position="23"/>
        <end position="34"/>
    </location>
</feature>
<evidence type="ECO:0000256" key="20">
    <source>
        <dbReference type="SAM" id="MobiDB-lite"/>
    </source>
</evidence>
<evidence type="ECO:0000256" key="14">
    <source>
        <dbReference type="ARBA" id="ARBA00023187"/>
    </source>
</evidence>
<keyword evidence="7 19" id="KW-0747">Spliceosome</keyword>
<evidence type="ECO:0000256" key="1">
    <source>
        <dbReference type="ARBA" id="ARBA00004123"/>
    </source>
</evidence>
<keyword evidence="12" id="KW-0805">Transcription regulation</keyword>
<keyword evidence="5 19" id="KW-0507">mRNA processing</keyword>
<evidence type="ECO:0000256" key="16">
    <source>
        <dbReference type="ARBA" id="ARBA00055181"/>
    </source>
</evidence>
<dbReference type="InterPro" id="IPR001878">
    <property type="entry name" value="Znf_CCHC"/>
</dbReference>
<accession>A0A9W9YSM3</accession>
<dbReference type="Proteomes" id="UP001163046">
    <property type="component" value="Unassembled WGS sequence"/>
</dbReference>
<comment type="subcellular location">
    <subcellularLocation>
        <location evidence="1 19">Nucleus</location>
    </subcellularLocation>
</comment>
<dbReference type="EMBL" id="MU827308">
    <property type="protein sequence ID" value="KAJ7361804.1"/>
    <property type="molecule type" value="Genomic_DNA"/>
</dbReference>
<gene>
    <name evidence="22" type="primary">SF1</name>
    <name evidence="22" type="ORF">OS493_014445</name>
</gene>
<feature type="region of interest" description="Disordered" evidence="20">
    <location>
        <begin position="121"/>
        <end position="142"/>
    </location>
</feature>
<comment type="similarity">
    <text evidence="2 19">Belongs to the BBP/SF1 family.</text>
</comment>
<comment type="function">
    <text evidence="16">Necessary for the ATP-dependent first step of spliceosome assembly. Binds to the intron branch point sequence (BPS) 5'-UACUAAC-3' of the pre-mRNA. May act as transcription repressor.</text>
</comment>
<evidence type="ECO:0000256" key="8">
    <source>
        <dbReference type="ARBA" id="ARBA00022771"/>
    </source>
</evidence>
<name>A0A9W9YSM3_9CNID</name>
<comment type="caution">
    <text evidence="22">The sequence shown here is derived from an EMBL/GenBank/DDBJ whole genome shotgun (WGS) entry which is preliminary data.</text>
</comment>
<keyword evidence="3" id="KW-0678">Repressor</keyword>
<dbReference type="InterPro" id="IPR004087">
    <property type="entry name" value="KH_dom"/>
</dbReference>
<feature type="domain" description="CCHC-type" evidence="21">
    <location>
        <begin position="341"/>
        <end position="354"/>
    </location>
</feature>
<proteinExistence type="inferred from homology"/>
<dbReference type="InterPro" id="IPR055256">
    <property type="entry name" value="KH_1_KHDC4/BBP-like"/>
</dbReference>
<feature type="compositionally biased region" description="Pro residues" evidence="20">
    <location>
        <begin position="390"/>
        <end position="400"/>
    </location>
</feature>